<dbReference type="Gene3D" id="3.40.50.1820">
    <property type="entry name" value="alpha/beta hydrolase"/>
    <property type="match status" value="1"/>
</dbReference>
<feature type="compositionally biased region" description="Polar residues" evidence="3">
    <location>
        <begin position="19"/>
        <end position="35"/>
    </location>
</feature>
<gene>
    <name evidence="4" type="ORF">HYC85_012345</name>
</gene>
<keyword evidence="2" id="KW-0442">Lipid degradation</keyword>
<reference evidence="5" key="1">
    <citation type="journal article" date="2020" name="Nat. Commun.">
        <title>Genome assembly of wild tea tree DASZ reveals pedigree and selection history of tea varieties.</title>
        <authorList>
            <person name="Zhang W."/>
            <person name="Zhang Y."/>
            <person name="Qiu H."/>
            <person name="Guo Y."/>
            <person name="Wan H."/>
            <person name="Zhang X."/>
            <person name="Scossa F."/>
            <person name="Alseekh S."/>
            <person name="Zhang Q."/>
            <person name="Wang P."/>
            <person name="Xu L."/>
            <person name="Schmidt M.H."/>
            <person name="Jia X."/>
            <person name="Li D."/>
            <person name="Zhu A."/>
            <person name="Guo F."/>
            <person name="Chen W."/>
            <person name="Ni D."/>
            <person name="Usadel B."/>
            <person name="Fernie A.R."/>
            <person name="Wen W."/>
        </authorList>
    </citation>
    <scope>NUCLEOTIDE SEQUENCE [LARGE SCALE GENOMIC DNA]</scope>
    <source>
        <strain evidence="5">cv. G240</strain>
    </source>
</reference>
<evidence type="ECO:0000256" key="1">
    <source>
        <dbReference type="ARBA" id="ARBA00022801"/>
    </source>
</evidence>
<accession>A0A7J7HBP2</accession>
<dbReference type="PANTHER" id="PTHR31828">
    <property type="entry name" value="PHOSPHOLIPASE A1-IIGAMMA"/>
    <property type="match status" value="1"/>
</dbReference>
<dbReference type="GO" id="GO:0016042">
    <property type="term" value="P:lipid catabolic process"/>
    <property type="evidence" value="ECO:0007669"/>
    <property type="project" value="UniProtKB-UniRule"/>
</dbReference>
<protein>
    <recommendedName>
        <fullName evidence="2">Phospholipase A1</fullName>
        <ecNumber evidence="2">3.1.1.-</ecNumber>
    </recommendedName>
</protein>
<dbReference type="InterPro" id="IPR033556">
    <property type="entry name" value="PLA"/>
</dbReference>
<keyword evidence="5" id="KW-1185">Reference proteome</keyword>
<dbReference type="AlphaFoldDB" id="A0A7J7HBP2"/>
<dbReference type="EC" id="3.1.1.-" evidence="2"/>
<evidence type="ECO:0000256" key="3">
    <source>
        <dbReference type="SAM" id="MobiDB-lite"/>
    </source>
</evidence>
<sequence>MVRTTKPEKGSTREDTMAASWTTESKGRKSSSSKNVKAGSVGREMIENIARRWRVLSGLDNWKNLLDPLDIDLRCYIIHYGEMAQATYDIFNIEKTSEYAGSGRYSRKNLFARVGLAIGNSYHYTPTKYLYSTSIVDVPEEFLLEPFSKEAWCKEWNWIGYVVVATNQGKVALGRRDILVAWRGTIQALEWIEDFDFPLVSAYKILGKARLALYVYFTQSTVTIRQSARTRRRLPWLFLKSASRRSRLVEAGLRTGRKGVLIADLPRSYPSSRAETTPVMTDTWPSAPSQGFLNSPF</sequence>
<comment type="function">
    <text evidence="2">Acylhydrolase that catalyzes the hydrolysis of phospholipids at the sn-1 position.</text>
</comment>
<feature type="region of interest" description="Disordered" evidence="3">
    <location>
        <begin position="1"/>
        <end position="37"/>
    </location>
</feature>
<keyword evidence="2" id="KW-0443">Lipid metabolism</keyword>
<proteinExistence type="inferred from homology"/>
<feature type="compositionally biased region" description="Basic and acidic residues" evidence="3">
    <location>
        <begin position="1"/>
        <end position="16"/>
    </location>
</feature>
<comment type="caution">
    <text evidence="4">The sequence shown here is derived from an EMBL/GenBank/DDBJ whole genome shotgun (WGS) entry which is preliminary data.</text>
</comment>
<name>A0A7J7HBP2_CAMSI</name>
<comment type="similarity">
    <text evidence="2">Belongs to the AB hydrolase superfamily. Lipase family.</text>
</comment>
<evidence type="ECO:0000313" key="5">
    <source>
        <dbReference type="Proteomes" id="UP000593564"/>
    </source>
</evidence>
<dbReference type="EMBL" id="JACBKZ010000005">
    <property type="protein sequence ID" value="KAF5950352.1"/>
    <property type="molecule type" value="Genomic_DNA"/>
</dbReference>
<dbReference type="Proteomes" id="UP000593564">
    <property type="component" value="Unassembled WGS sequence"/>
</dbReference>
<keyword evidence="1 2" id="KW-0378">Hydrolase</keyword>
<reference evidence="4 5" key="2">
    <citation type="submission" date="2020-07" db="EMBL/GenBank/DDBJ databases">
        <title>Genome assembly of wild tea tree DASZ reveals pedigree and selection history of tea varieties.</title>
        <authorList>
            <person name="Zhang W."/>
        </authorList>
    </citation>
    <scope>NUCLEOTIDE SEQUENCE [LARGE SCALE GENOMIC DNA]</scope>
    <source>
        <strain evidence="5">cv. G240</strain>
        <tissue evidence="4">Leaf</tissue>
    </source>
</reference>
<evidence type="ECO:0000313" key="4">
    <source>
        <dbReference type="EMBL" id="KAF5950352.1"/>
    </source>
</evidence>
<dbReference type="InterPro" id="IPR029058">
    <property type="entry name" value="AB_hydrolase_fold"/>
</dbReference>
<dbReference type="PANTHER" id="PTHR31828:SF1">
    <property type="entry name" value="PHOSPHOLIPASE A1-IIGAMMA"/>
    <property type="match status" value="1"/>
</dbReference>
<dbReference type="GO" id="GO:0008970">
    <property type="term" value="F:phospholipase A1 activity"/>
    <property type="evidence" value="ECO:0007669"/>
    <property type="project" value="UniProtKB-UniRule"/>
</dbReference>
<organism evidence="4 5">
    <name type="scientific">Camellia sinensis</name>
    <name type="common">Tea plant</name>
    <name type="synonym">Thea sinensis</name>
    <dbReference type="NCBI Taxonomy" id="4442"/>
    <lineage>
        <taxon>Eukaryota</taxon>
        <taxon>Viridiplantae</taxon>
        <taxon>Streptophyta</taxon>
        <taxon>Embryophyta</taxon>
        <taxon>Tracheophyta</taxon>
        <taxon>Spermatophyta</taxon>
        <taxon>Magnoliopsida</taxon>
        <taxon>eudicotyledons</taxon>
        <taxon>Gunneridae</taxon>
        <taxon>Pentapetalae</taxon>
        <taxon>asterids</taxon>
        <taxon>Ericales</taxon>
        <taxon>Theaceae</taxon>
        <taxon>Camellia</taxon>
    </lineage>
</organism>
<evidence type="ECO:0000256" key="2">
    <source>
        <dbReference type="RuleBase" id="RU367093"/>
    </source>
</evidence>